<keyword evidence="1 4" id="KW-0812">Transmembrane</keyword>
<evidence type="ECO:0000313" key="6">
    <source>
        <dbReference type="EMBL" id="RKQ70493.1"/>
    </source>
</evidence>
<sequence>MWREIPYMPLFATLFVQALATMSAYSIPAAAPAIAADIGVDGARVGLFISIVYGVGIFSAVLSPSFVHRFGAVRVSQVILVCTIVMLLTAALGGTAGAIALSGVLLGFAYGATAPSSSHLLISRTPVRLRNLVFSIRQIGVPLGGVMGGLLVPPLVLGFDWQTALLVQLGPAILLLVLLQAMRREYDADRDVARALTRGNALAPLRLLIELPEVRILCIAMFCYAGAQLCFIAFMAVHLTSMAEMSLIRAGQALAMFQIAGVISRPIWGWMADTLISARLLLALHGIVMAGAAVAAGQFGADWPYVLILLVCAVAGATASGFTGIAFAEYARIGGPGRTAESSGLAASMMFLGVMSMPAVFSVMVASGQTYGVAYGAVAIVTGLSGLMLLRRE</sequence>
<dbReference type="SUPFAM" id="SSF103473">
    <property type="entry name" value="MFS general substrate transporter"/>
    <property type="match status" value="1"/>
</dbReference>
<dbReference type="Pfam" id="PF07690">
    <property type="entry name" value="MFS_1"/>
    <property type="match status" value="1"/>
</dbReference>
<feature type="transmembrane region" description="Helical" evidence="4">
    <location>
        <begin position="372"/>
        <end position="390"/>
    </location>
</feature>
<proteinExistence type="predicted"/>
<feature type="transmembrane region" description="Helical" evidence="4">
    <location>
        <begin position="250"/>
        <end position="268"/>
    </location>
</feature>
<dbReference type="InterPro" id="IPR052952">
    <property type="entry name" value="MFS-Transporter"/>
</dbReference>
<keyword evidence="2 4" id="KW-1133">Transmembrane helix</keyword>
<feature type="transmembrane region" description="Helical" evidence="4">
    <location>
        <begin position="216"/>
        <end position="238"/>
    </location>
</feature>
<evidence type="ECO:0000256" key="4">
    <source>
        <dbReference type="SAM" id="Phobius"/>
    </source>
</evidence>
<evidence type="ECO:0000256" key="3">
    <source>
        <dbReference type="ARBA" id="ARBA00023136"/>
    </source>
</evidence>
<dbReference type="EMBL" id="RBIG01000002">
    <property type="protein sequence ID" value="RKQ70493.1"/>
    <property type="molecule type" value="Genomic_DNA"/>
</dbReference>
<dbReference type="RefSeq" id="WP_121220295.1">
    <property type="nucleotide sequence ID" value="NZ_RBIG01000002.1"/>
</dbReference>
<feature type="transmembrane region" description="Helical" evidence="4">
    <location>
        <begin position="45"/>
        <end position="66"/>
    </location>
</feature>
<dbReference type="GO" id="GO:0022857">
    <property type="term" value="F:transmembrane transporter activity"/>
    <property type="evidence" value="ECO:0007669"/>
    <property type="project" value="InterPro"/>
</dbReference>
<organism evidence="6 7">
    <name type="scientific">Oceanibaculum indicum</name>
    <dbReference type="NCBI Taxonomy" id="526216"/>
    <lineage>
        <taxon>Bacteria</taxon>
        <taxon>Pseudomonadati</taxon>
        <taxon>Pseudomonadota</taxon>
        <taxon>Alphaproteobacteria</taxon>
        <taxon>Rhodospirillales</taxon>
        <taxon>Oceanibaculaceae</taxon>
        <taxon>Oceanibaculum</taxon>
    </lineage>
</organism>
<feature type="transmembrane region" description="Helical" evidence="4">
    <location>
        <begin position="280"/>
        <end position="299"/>
    </location>
</feature>
<feature type="transmembrane region" description="Helical" evidence="4">
    <location>
        <begin position="343"/>
        <end position="366"/>
    </location>
</feature>
<name>A0A420WHL9_9PROT</name>
<dbReference type="InterPro" id="IPR011701">
    <property type="entry name" value="MFS"/>
</dbReference>
<protein>
    <submittedName>
        <fullName evidence="6">Nitrate/nitrite transporter NarK</fullName>
    </submittedName>
</protein>
<evidence type="ECO:0000259" key="5">
    <source>
        <dbReference type="PROSITE" id="PS50850"/>
    </source>
</evidence>
<dbReference type="Proteomes" id="UP000277424">
    <property type="component" value="Unassembled WGS sequence"/>
</dbReference>
<feature type="transmembrane region" description="Helical" evidence="4">
    <location>
        <begin position="78"/>
        <end position="101"/>
    </location>
</feature>
<gene>
    <name evidence="6" type="ORF">BCL74_2441</name>
</gene>
<comment type="caution">
    <text evidence="6">The sequence shown here is derived from an EMBL/GenBank/DDBJ whole genome shotgun (WGS) entry which is preliminary data.</text>
</comment>
<dbReference type="PANTHER" id="PTHR23527:SF1">
    <property type="entry name" value="BLL3282 PROTEIN"/>
    <property type="match status" value="1"/>
</dbReference>
<dbReference type="PANTHER" id="PTHR23527">
    <property type="entry name" value="BLL3282 PROTEIN"/>
    <property type="match status" value="1"/>
</dbReference>
<dbReference type="AlphaFoldDB" id="A0A420WHL9"/>
<keyword evidence="3 4" id="KW-0472">Membrane</keyword>
<evidence type="ECO:0000256" key="1">
    <source>
        <dbReference type="ARBA" id="ARBA00022692"/>
    </source>
</evidence>
<evidence type="ECO:0000256" key="2">
    <source>
        <dbReference type="ARBA" id="ARBA00022989"/>
    </source>
</evidence>
<dbReference type="PROSITE" id="PS50850">
    <property type="entry name" value="MFS"/>
    <property type="match status" value="1"/>
</dbReference>
<reference evidence="6 7" key="1">
    <citation type="submission" date="2018-10" db="EMBL/GenBank/DDBJ databases">
        <title>Comparative analysis of microorganisms from saline springs in Andes Mountain Range, Colombia.</title>
        <authorList>
            <person name="Rubin E."/>
        </authorList>
    </citation>
    <scope>NUCLEOTIDE SEQUENCE [LARGE SCALE GENOMIC DNA]</scope>
    <source>
        <strain evidence="6 7">USBA 36</strain>
    </source>
</reference>
<dbReference type="Gene3D" id="1.20.1250.20">
    <property type="entry name" value="MFS general substrate transporter like domains"/>
    <property type="match status" value="2"/>
</dbReference>
<feature type="transmembrane region" description="Helical" evidence="4">
    <location>
        <begin position="305"/>
        <end position="331"/>
    </location>
</feature>
<feature type="transmembrane region" description="Helical" evidence="4">
    <location>
        <begin position="165"/>
        <end position="182"/>
    </location>
</feature>
<dbReference type="OrthoDB" id="7488909at2"/>
<dbReference type="InterPro" id="IPR020846">
    <property type="entry name" value="MFS_dom"/>
</dbReference>
<accession>A0A420WHL9</accession>
<dbReference type="InterPro" id="IPR036259">
    <property type="entry name" value="MFS_trans_sf"/>
</dbReference>
<evidence type="ECO:0000313" key="7">
    <source>
        <dbReference type="Proteomes" id="UP000277424"/>
    </source>
</evidence>
<feature type="domain" description="Major facilitator superfamily (MFS) profile" evidence="5">
    <location>
        <begin position="9"/>
        <end position="393"/>
    </location>
</feature>